<dbReference type="Pfam" id="PF00872">
    <property type="entry name" value="Transposase_mut"/>
    <property type="match status" value="1"/>
</dbReference>
<dbReference type="InterPro" id="IPR012338">
    <property type="entry name" value="Beta-lactam/transpept-like"/>
</dbReference>
<dbReference type="Gene3D" id="3.40.710.10">
    <property type="entry name" value="DD-peptidase/beta-lactamase superfamily"/>
    <property type="match status" value="1"/>
</dbReference>
<evidence type="ECO:0000259" key="4">
    <source>
        <dbReference type="Pfam" id="PF00144"/>
    </source>
</evidence>
<dbReference type="InterPro" id="IPR050491">
    <property type="entry name" value="AmpC-like"/>
</dbReference>
<dbReference type="Pfam" id="PF00144">
    <property type="entry name" value="Beta-lactamase"/>
    <property type="match status" value="1"/>
</dbReference>
<evidence type="ECO:0000256" key="3">
    <source>
        <dbReference type="ARBA" id="ARBA00023172"/>
    </source>
</evidence>
<dbReference type="InterPro" id="IPR001466">
    <property type="entry name" value="Beta-lactam-related"/>
</dbReference>
<gene>
    <name evidence="5" type="ORF">UFOPK2958_01282</name>
</gene>
<dbReference type="GO" id="GO:0003677">
    <property type="term" value="F:DNA binding"/>
    <property type="evidence" value="ECO:0007669"/>
    <property type="project" value="UniProtKB-KW"/>
</dbReference>
<dbReference type="SUPFAM" id="SSF56601">
    <property type="entry name" value="beta-lactamase/transpeptidase-like"/>
    <property type="match status" value="1"/>
</dbReference>
<organism evidence="5">
    <name type="scientific">freshwater metagenome</name>
    <dbReference type="NCBI Taxonomy" id="449393"/>
    <lineage>
        <taxon>unclassified sequences</taxon>
        <taxon>metagenomes</taxon>
        <taxon>ecological metagenomes</taxon>
    </lineage>
</organism>
<protein>
    <submittedName>
        <fullName evidence="5">Unannotated protein</fullName>
    </submittedName>
</protein>
<dbReference type="EMBL" id="CAFAAB010000176">
    <property type="protein sequence ID" value="CAB4791938.1"/>
    <property type="molecule type" value="Genomic_DNA"/>
</dbReference>
<feature type="domain" description="Beta-lactamase-related" evidence="4">
    <location>
        <begin position="102"/>
        <end position="383"/>
    </location>
</feature>
<dbReference type="GO" id="GO:0004803">
    <property type="term" value="F:transposase activity"/>
    <property type="evidence" value="ECO:0007669"/>
    <property type="project" value="InterPro"/>
</dbReference>
<evidence type="ECO:0000313" key="5">
    <source>
        <dbReference type="EMBL" id="CAB4791938.1"/>
    </source>
</evidence>
<evidence type="ECO:0000256" key="2">
    <source>
        <dbReference type="ARBA" id="ARBA00023125"/>
    </source>
</evidence>
<dbReference type="InterPro" id="IPR001207">
    <property type="entry name" value="Transposase_mutator"/>
</dbReference>
<sequence length="396" mass="43443">MDVGDSEDEEFWTPFCRGLKARGLGGVQLVISDAHYGLKHAIAAALANPPSQASLAFMCKAALMATTVTEILNNASRNCGPGEILWSIRSSSGGSDISYGDTDRPFFIASATKLYVTAILAQLRNEGVLSWESPIAQLLPELSISGLVGDATVREVMAHTSGLGDYFEAKRDDGLPTFDRIVSGDFGWDVNDVVTWTHHVPPGVRGKSLYSDTGYQLLGALIERLDRRSFEQSVRTRIVEPLSMGNTYVFSRNTMERFDSIAPFFNGDAQLRIPLAMASVQADGGIVSTLNDGHTFIDAFFAGRLFPAPLMTEIAMDWHRIFRPLEYGTGIMRFKLPRVFTGFRSVPAFIGHSGATGTVMYRCPERQLTVVGTINQVRKRSMPYRLMVRTALAHSG</sequence>
<dbReference type="PANTHER" id="PTHR46825">
    <property type="entry name" value="D-ALANYL-D-ALANINE-CARBOXYPEPTIDASE/ENDOPEPTIDASE AMPH"/>
    <property type="match status" value="1"/>
</dbReference>
<reference evidence="5" key="1">
    <citation type="submission" date="2020-05" db="EMBL/GenBank/DDBJ databases">
        <authorList>
            <person name="Chiriac C."/>
            <person name="Salcher M."/>
            <person name="Ghai R."/>
            <person name="Kavagutti S V."/>
        </authorList>
    </citation>
    <scope>NUCLEOTIDE SEQUENCE</scope>
</reference>
<dbReference type="GO" id="GO:0006313">
    <property type="term" value="P:DNA transposition"/>
    <property type="evidence" value="ECO:0007669"/>
    <property type="project" value="InterPro"/>
</dbReference>
<keyword evidence="3" id="KW-0233">DNA recombination</keyword>
<keyword evidence="2" id="KW-0238">DNA-binding</keyword>
<accession>A0A6J6X9E6</accession>
<dbReference type="AlphaFoldDB" id="A0A6J6X9E6"/>
<keyword evidence="1" id="KW-0815">Transposition</keyword>
<name>A0A6J6X9E6_9ZZZZ</name>
<proteinExistence type="predicted"/>
<evidence type="ECO:0000256" key="1">
    <source>
        <dbReference type="ARBA" id="ARBA00022578"/>
    </source>
</evidence>
<dbReference type="PANTHER" id="PTHR46825:SF8">
    <property type="entry name" value="BETA-LACTAMASE-RELATED"/>
    <property type="match status" value="1"/>
</dbReference>